<dbReference type="PANTHER" id="PTHR35283">
    <property type="entry name" value="T12C22.21 PROTEIN"/>
    <property type="match status" value="1"/>
</dbReference>
<accession>A0A7J7L2V2</accession>
<keyword evidence="1" id="KW-0472">Membrane</keyword>
<proteinExistence type="predicted"/>
<evidence type="ECO:0000313" key="2">
    <source>
        <dbReference type="EMBL" id="KAF6136907.1"/>
    </source>
</evidence>
<gene>
    <name evidence="2" type="ORF">GIB67_018946</name>
</gene>
<feature type="transmembrane region" description="Helical" evidence="1">
    <location>
        <begin position="157"/>
        <end position="174"/>
    </location>
</feature>
<sequence length="200" mass="21353">ECSFPPCCGTYNFLLKRKKKCLVGNNDMFLVTTQAPLSLSTKTFSPSQFSKPKLKSLSRNPNKTLNLTVANASDSKPPSISASSPPFQSDLPVSVKVPLEGVIQFEKPSFAKQINKWGRVALFAAGDVLALLLFAGIGRFSHGFPVFDVETLHTADPFIAGWFLSAYFLGGYGSDGRGMNGSSKAIAAAAKSWVAGIPVS</sequence>
<dbReference type="PANTHER" id="PTHR35283:SF3">
    <property type="entry name" value="T12C22.21 PROTEIN"/>
    <property type="match status" value="1"/>
</dbReference>
<dbReference type="Proteomes" id="UP000541444">
    <property type="component" value="Unassembled WGS sequence"/>
</dbReference>
<evidence type="ECO:0000313" key="3">
    <source>
        <dbReference type="Proteomes" id="UP000541444"/>
    </source>
</evidence>
<feature type="transmembrane region" description="Helical" evidence="1">
    <location>
        <begin position="117"/>
        <end position="137"/>
    </location>
</feature>
<keyword evidence="3" id="KW-1185">Reference proteome</keyword>
<dbReference type="AlphaFoldDB" id="A0A7J7L2V2"/>
<keyword evidence="1" id="KW-0812">Transmembrane</keyword>
<feature type="non-terminal residue" evidence="2">
    <location>
        <position position="1"/>
    </location>
</feature>
<dbReference type="Pfam" id="PF11255">
    <property type="entry name" value="DUF3054"/>
    <property type="match status" value="1"/>
</dbReference>
<dbReference type="InterPro" id="IPR021414">
    <property type="entry name" value="DUF3054"/>
</dbReference>
<keyword evidence="1" id="KW-1133">Transmembrane helix</keyword>
<protein>
    <submittedName>
        <fullName evidence="2">Uncharacterized protein</fullName>
    </submittedName>
</protein>
<dbReference type="OrthoDB" id="2015146at2759"/>
<dbReference type="EMBL" id="JACGCM010002668">
    <property type="protein sequence ID" value="KAF6136907.1"/>
    <property type="molecule type" value="Genomic_DNA"/>
</dbReference>
<evidence type="ECO:0000256" key="1">
    <source>
        <dbReference type="SAM" id="Phobius"/>
    </source>
</evidence>
<comment type="caution">
    <text evidence="2">The sequence shown here is derived from an EMBL/GenBank/DDBJ whole genome shotgun (WGS) entry which is preliminary data.</text>
</comment>
<name>A0A7J7L2V2_9MAGN</name>
<reference evidence="2 3" key="1">
    <citation type="journal article" date="2020" name="IScience">
        <title>Genome Sequencing of the Endangered Kingdonia uniflora (Circaeasteraceae, Ranunculales) Reveals Potential Mechanisms of Evolutionary Specialization.</title>
        <authorList>
            <person name="Sun Y."/>
            <person name="Deng T."/>
            <person name="Zhang A."/>
            <person name="Moore M.J."/>
            <person name="Landis J.B."/>
            <person name="Lin N."/>
            <person name="Zhang H."/>
            <person name="Zhang X."/>
            <person name="Huang J."/>
            <person name="Zhang X."/>
            <person name="Sun H."/>
            <person name="Wang H."/>
        </authorList>
    </citation>
    <scope>NUCLEOTIDE SEQUENCE [LARGE SCALE GENOMIC DNA]</scope>
    <source>
        <strain evidence="2">TB1705</strain>
        <tissue evidence="2">Leaf</tissue>
    </source>
</reference>
<organism evidence="2 3">
    <name type="scientific">Kingdonia uniflora</name>
    <dbReference type="NCBI Taxonomy" id="39325"/>
    <lineage>
        <taxon>Eukaryota</taxon>
        <taxon>Viridiplantae</taxon>
        <taxon>Streptophyta</taxon>
        <taxon>Embryophyta</taxon>
        <taxon>Tracheophyta</taxon>
        <taxon>Spermatophyta</taxon>
        <taxon>Magnoliopsida</taxon>
        <taxon>Ranunculales</taxon>
        <taxon>Circaeasteraceae</taxon>
        <taxon>Kingdonia</taxon>
    </lineage>
</organism>